<dbReference type="Pfam" id="PF08757">
    <property type="entry name" value="CotH"/>
    <property type="match status" value="1"/>
</dbReference>
<evidence type="ECO:0000313" key="1">
    <source>
        <dbReference type="EMBL" id="OGZ45463.1"/>
    </source>
</evidence>
<dbReference type="EMBL" id="MHNL01000006">
    <property type="protein sequence ID" value="OGZ45463.1"/>
    <property type="molecule type" value="Genomic_DNA"/>
</dbReference>
<dbReference type="Proteomes" id="UP000177785">
    <property type="component" value="Unassembled WGS sequence"/>
</dbReference>
<dbReference type="PANTHER" id="PTHR40050:SF1">
    <property type="entry name" value="INNER SPORE COAT PROTEIN H"/>
    <property type="match status" value="1"/>
</dbReference>
<dbReference type="AlphaFoldDB" id="A0A1G2G5C2"/>
<name>A0A1G2G5C2_9BACT</name>
<gene>
    <name evidence="1" type="ORF">A2756_00390</name>
</gene>
<reference evidence="1 2" key="1">
    <citation type="journal article" date="2016" name="Nat. Commun.">
        <title>Thousands of microbial genomes shed light on interconnected biogeochemical processes in an aquifer system.</title>
        <authorList>
            <person name="Anantharaman K."/>
            <person name="Brown C.T."/>
            <person name="Hug L.A."/>
            <person name="Sharon I."/>
            <person name="Castelle C.J."/>
            <person name="Probst A.J."/>
            <person name="Thomas B.C."/>
            <person name="Singh A."/>
            <person name="Wilkins M.J."/>
            <person name="Karaoz U."/>
            <person name="Brodie E.L."/>
            <person name="Williams K.H."/>
            <person name="Hubbard S.S."/>
            <person name="Banfield J.F."/>
        </authorList>
    </citation>
    <scope>NUCLEOTIDE SEQUENCE [LARGE SCALE GENOMIC DNA]</scope>
</reference>
<accession>A0A1G2G5C2</accession>
<evidence type="ECO:0000313" key="2">
    <source>
        <dbReference type="Proteomes" id="UP000177785"/>
    </source>
</evidence>
<evidence type="ECO:0008006" key="3">
    <source>
        <dbReference type="Google" id="ProtNLM"/>
    </source>
</evidence>
<dbReference type="PANTHER" id="PTHR40050">
    <property type="entry name" value="INNER SPORE COAT PROTEIN H"/>
    <property type="match status" value="1"/>
</dbReference>
<dbReference type="InterPro" id="IPR014867">
    <property type="entry name" value="Spore_coat_CotH_CotH2/3/7"/>
</dbReference>
<dbReference type="STRING" id="1802115.A2756_00390"/>
<protein>
    <recommendedName>
        <fullName evidence="3">Spore coat protein CotH</fullName>
    </recommendedName>
</protein>
<organism evidence="1 2">
    <name type="scientific">Candidatus Ryanbacteria bacterium RIFCSPHIGHO2_01_FULL_48_27</name>
    <dbReference type="NCBI Taxonomy" id="1802115"/>
    <lineage>
        <taxon>Bacteria</taxon>
        <taxon>Candidatus Ryaniibacteriota</taxon>
    </lineage>
</organism>
<sequence length="453" mass="52233">MKNRVSLWVLLGGGALLSGFFLLRLLITQEAPIIRRLDNITSNPNPLIRHFAPTWRSLKKTVDIPYLIRSSSYTSSLPVYDITISTKDQVELLLNLPDYPREYKLLENFKKTVIGAFAHDTYLNQQAEIRYRGVSPNHWNAVKKSIQVNLPPEEPLDGRTTYRFFIGEDKGWIKSLLWNHISDKLGIMSLDSKPAKLTINGKDMGVYILIEGWEPSLLVRYKKPYGPLFSNKNIETNITDLWRSDQIDQWYNRNEPDVPATSYPELEHLLTIVADSPDGVFAKEIPHILNVDAFLRWSMATVLSGNFHQGNIANMNFYFNPETRLFEPILFDAAPSPIGETVDVQNHRLVNRLLQIPAYRTAFESLVRGYVESEENLQEDLRFYDAQTNAILYDIYQDTQKIQTSLEAMASIKRDRDTYTYNVRALRTMLDAHGTLRYTFADEQYPLPQPPTH</sequence>
<comment type="caution">
    <text evidence="1">The sequence shown here is derived from an EMBL/GenBank/DDBJ whole genome shotgun (WGS) entry which is preliminary data.</text>
</comment>
<proteinExistence type="predicted"/>